<feature type="region of interest" description="Disordered" evidence="1">
    <location>
        <begin position="1"/>
        <end position="25"/>
    </location>
</feature>
<name>Q7F9R5_ORYSJ</name>
<evidence type="ECO:0000256" key="1">
    <source>
        <dbReference type="SAM" id="MobiDB-lite"/>
    </source>
</evidence>
<proteinExistence type="predicted"/>
<dbReference type="EMBL" id="CM000141">
    <property type="protein sequence ID" value="EAZ31385.1"/>
    <property type="molecule type" value="Genomic_DNA"/>
</dbReference>
<evidence type="ECO:0000313" key="3">
    <source>
        <dbReference type="EMBL" id="EAZ31385.1"/>
    </source>
</evidence>
<dbReference type="Proteomes" id="UP000000763">
    <property type="component" value="Chromosome 4"/>
</dbReference>
<accession>Q7F9R5</accession>
<reference evidence="3" key="5">
    <citation type="submission" date="2008-12" db="EMBL/GenBank/DDBJ databases">
        <title>Improved gene annotation of the rice (Oryza sativa) genomes.</title>
        <authorList>
            <person name="Wang J."/>
            <person name="Li R."/>
            <person name="Fan W."/>
            <person name="Huang Q."/>
            <person name="Zhang J."/>
            <person name="Zhou Y."/>
            <person name="Hu Y."/>
            <person name="Zi S."/>
            <person name="Li J."/>
            <person name="Ni P."/>
            <person name="Zheng H."/>
            <person name="Zhang Y."/>
            <person name="Zhao M."/>
            <person name="Hao Q."/>
            <person name="McDermott J."/>
            <person name="Samudrala R."/>
            <person name="Kristiansen K."/>
            <person name="Wong G.K.-S."/>
        </authorList>
    </citation>
    <scope>NUCLEOTIDE SEQUENCE</scope>
</reference>
<organism evidence="3">
    <name type="scientific">Oryza sativa subsp. japonica</name>
    <name type="common">Rice</name>
    <dbReference type="NCBI Taxonomy" id="39947"/>
    <lineage>
        <taxon>Eukaryota</taxon>
        <taxon>Viridiplantae</taxon>
        <taxon>Streptophyta</taxon>
        <taxon>Embryophyta</taxon>
        <taxon>Tracheophyta</taxon>
        <taxon>Spermatophyta</taxon>
        <taxon>Magnoliopsida</taxon>
        <taxon>Liliopsida</taxon>
        <taxon>Poales</taxon>
        <taxon>Poaceae</taxon>
        <taxon>BOP clade</taxon>
        <taxon>Oryzoideae</taxon>
        <taxon>Oryzeae</taxon>
        <taxon>Oryzinae</taxon>
        <taxon>Oryza</taxon>
        <taxon>Oryza sativa</taxon>
    </lineage>
</organism>
<evidence type="ECO:0000313" key="4">
    <source>
        <dbReference type="Proteomes" id="UP000000763"/>
    </source>
</evidence>
<dbReference type="Proteomes" id="UP000007752">
    <property type="component" value="Chromosome 4"/>
</dbReference>
<reference evidence="4" key="2">
    <citation type="journal article" date="2005" name="Nature">
        <title>The map-based sequence of the rice genome.</title>
        <authorList>
            <consortium name="International rice genome sequencing project (IRGSP)"/>
            <person name="Matsumoto T."/>
            <person name="Wu J."/>
            <person name="Kanamori H."/>
            <person name="Katayose Y."/>
            <person name="Fujisawa M."/>
            <person name="Namiki N."/>
            <person name="Mizuno H."/>
            <person name="Yamamoto K."/>
            <person name="Antonio B.A."/>
            <person name="Baba T."/>
            <person name="Sakata K."/>
            <person name="Nagamura Y."/>
            <person name="Aoki H."/>
            <person name="Arikawa K."/>
            <person name="Arita K."/>
            <person name="Bito T."/>
            <person name="Chiden Y."/>
            <person name="Fujitsuka N."/>
            <person name="Fukunaka R."/>
            <person name="Hamada M."/>
            <person name="Harada C."/>
            <person name="Hayashi A."/>
            <person name="Hijishita S."/>
            <person name="Honda M."/>
            <person name="Hosokawa S."/>
            <person name="Ichikawa Y."/>
            <person name="Idonuma A."/>
            <person name="Iijima M."/>
            <person name="Ikeda M."/>
            <person name="Ikeno M."/>
            <person name="Ito K."/>
            <person name="Ito S."/>
            <person name="Ito T."/>
            <person name="Ito Y."/>
            <person name="Ito Y."/>
            <person name="Iwabuchi A."/>
            <person name="Kamiya K."/>
            <person name="Karasawa W."/>
            <person name="Kurita K."/>
            <person name="Katagiri S."/>
            <person name="Kikuta A."/>
            <person name="Kobayashi H."/>
            <person name="Kobayashi N."/>
            <person name="Machita K."/>
            <person name="Maehara T."/>
            <person name="Masukawa M."/>
            <person name="Mizubayashi T."/>
            <person name="Mukai Y."/>
            <person name="Nagasaki H."/>
            <person name="Nagata Y."/>
            <person name="Naito S."/>
            <person name="Nakashima M."/>
            <person name="Nakama Y."/>
            <person name="Nakamichi Y."/>
            <person name="Nakamura M."/>
            <person name="Meguro A."/>
            <person name="Negishi M."/>
            <person name="Ohta I."/>
            <person name="Ohta T."/>
            <person name="Okamoto M."/>
            <person name="Ono N."/>
            <person name="Saji S."/>
            <person name="Sakaguchi M."/>
            <person name="Sakai K."/>
            <person name="Shibata M."/>
            <person name="Shimokawa T."/>
            <person name="Song J."/>
            <person name="Takazaki Y."/>
            <person name="Terasawa K."/>
            <person name="Tsugane M."/>
            <person name="Tsuji K."/>
            <person name="Ueda S."/>
            <person name="Waki K."/>
            <person name="Yamagata H."/>
            <person name="Yamamoto M."/>
            <person name="Yamamoto S."/>
            <person name="Yamane H."/>
            <person name="Yoshiki S."/>
            <person name="Yoshihara R."/>
            <person name="Yukawa K."/>
            <person name="Zhong H."/>
            <person name="Yano M."/>
            <person name="Yuan Q."/>
            <person name="Ouyang S."/>
            <person name="Liu J."/>
            <person name="Jones K.M."/>
            <person name="Gansberger K."/>
            <person name="Moffat K."/>
            <person name="Hill J."/>
            <person name="Bera J."/>
            <person name="Fadrosh D."/>
            <person name="Jin S."/>
            <person name="Johri S."/>
            <person name="Kim M."/>
            <person name="Overton L."/>
            <person name="Reardon M."/>
            <person name="Tsitrin T."/>
            <person name="Vuong H."/>
            <person name="Weaver B."/>
            <person name="Ciecko A."/>
            <person name="Tallon L."/>
            <person name="Jackson J."/>
            <person name="Pai G."/>
            <person name="Aken S.V."/>
            <person name="Utterback T."/>
            <person name="Reidmuller S."/>
            <person name="Feldblyum T."/>
            <person name="Hsiao J."/>
            <person name="Zismann V."/>
            <person name="Iobst S."/>
            <person name="de Vazeille A.R."/>
            <person name="Buell C.R."/>
            <person name="Ying K."/>
            <person name="Li Y."/>
            <person name="Lu T."/>
            <person name="Huang Y."/>
            <person name="Zhao Q."/>
            <person name="Feng Q."/>
            <person name="Zhang L."/>
            <person name="Zhu J."/>
            <person name="Weng Q."/>
            <person name="Mu J."/>
            <person name="Lu Y."/>
            <person name="Fan D."/>
            <person name="Liu Y."/>
            <person name="Guan J."/>
            <person name="Zhang Y."/>
            <person name="Yu S."/>
            <person name="Liu X."/>
            <person name="Zhang Y."/>
            <person name="Hong G."/>
            <person name="Han B."/>
            <person name="Choisne N."/>
            <person name="Demange N."/>
            <person name="Orjeda G."/>
            <person name="Samain S."/>
            <person name="Cattolico L."/>
            <person name="Pelletier E."/>
            <person name="Couloux A."/>
            <person name="Segurens B."/>
            <person name="Wincker P."/>
            <person name="D'Hont A."/>
            <person name="Scarpelli C."/>
            <person name="Weissenbach J."/>
            <person name="Salanoubat M."/>
            <person name="Quetier F."/>
            <person name="Yu Y."/>
            <person name="Kim H.R."/>
            <person name="Rambo T."/>
            <person name="Currie J."/>
            <person name="Collura K."/>
            <person name="Luo M."/>
            <person name="Yang T."/>
            <person name="Ammiraju J.S.S."/>
            <person name="Engler F."/>
            <person name="Soderlund C."/>
            <person name="Wing R.A."/>
            <person name="Palmer L.E."/>
            <person name="de la Bastide M."/>
            <person name="Spiegel L."/>
            <person name="Nascimento L."/>
            <person name="Zutavern T."/>
            <person name="O'Shaughnessy A."/>
            <person name="Dike S."/>
            <person name="Dedhia N."/>
            <person name="Preston R."/>
            <person name="Balija V."/>
            <person name="McCombie W.R."/>
            <person name="Chow T."/>
            <person name="Chen H."/>
            <person name="Chung M."/>
            <person name="Chen C."/>
            <person name="Shaw J."/>
            <person name="Wu H."/>
            <person name="Hsiao K."/>
            <person name="Chao Y."/>
            <person name="Chu M."/>
            <person name="Cheng C."/>
            <person name="Hour A."/>
            <person name="Lee P."/>
            <person name="Lin S."/>
            <person name="Lin Y."/>
            <person name="Liou J."/>
            <person name="Liu S."/>
            <person name="Hsing Y."/>
            <person name="Raghuvanshi S."/>
            <person name="Mohanty A."/>
            <person name="Bharti A.K."/>
            <person name="Gaur A."/>
            <person name="Gupta V."/>
            <person name="Kumar D."/>
            <person name="Ravi V."/>
            <person name="Vij S."/>
            <person name="Kapur A."/>
            <person name="Khurana P."/>
            <person name="Khurana P."/>
            <person name="Khurana J.P."/>
            <person name="Tyagi A.K."/>
            <person name="Gaikwad K."/>
            <person name="Singh A."/>
            <person name="Dalal V."/>
            <person name="Srivastava S."/>
            <person name="Dixit A."/>
            <person name="Pal A.K."/>
            <person name="Ghazi I.A."/>
            <person name="Yadav M."/>
            <person name="Pandit A."/>
            <person name="Bhargava A."/>
            <person name="Sureshbabu K."/>
            <person name="Batra K."/>
            <person name="Sharma T.R."/>
            <person name="Mohapatra T."/>
            <person name="Singh N.K."/>
            <person name="Messing J."/>
            <person name="Nelson A.B."/>
            <person name="Fuks G."/>
            <person name="Kavchok S."/>
            <person name="Keizer G."/>
            <person name="Linton E."/>
            <person name="Llaca V."/>
            <person name="Song R."/>
            <person name="Tanyolac B."/>
            <person name="Young S."/>
            <person name="Ho-Il K."/>
            <person name="Hahn J.H."/>
            <person name="Sangsakoo G."/>
            <person name="Vanavichit A."/>
            <person name="de Mattos Luiz.A.T."/>
            <person name="Zimmer P.D."/>
            <person name="Malone G."/>
            <person name="Dellagostin O."/>
            <person name="de Oliveira A.C."/>
            <person name="Bevan M."/>
            <person name="Bancroft I."/>
            <person name="Minx P."/>
            <person name="Cordum H."/>
            <person name="Wilson R."/>
            <person name="Cheng Z."/>
            <person name="Jin W."/>
            <person name="Jiang J."/>
            <person name="Leong S.A."/>
            <person name="Iwama H."/>
            <person name="Gojobori T."/>
            <person name="Itoh T."/>
            <person name="Niimura Y."/>
            <person name="Fujii Y."/>
            <person name="Habara T."/>
            <person name="Sakai H."/>
            <person name="Sato Y."/>
            <person name="Wilson G."/>
            <person name="Kumar K."/>
            <person name="McCouch S."/>
            <person name="Juretic N."/>
            <person name="Hoen D."/>
            <person name="Wright S."/>
            <person name="Bruskiewich R."/>
            <person name="Bureau T."/>
            <person name="Miyao A."/>
            <person name="Hirochika H."/>
            <person name="Nishikawa T."/>
            <person name="Kadowaki K."/>
            <person name="Sugiura M."/>
            <person name="Burr B."/>
            <person name="Sasaki T."/>
        </authorList>
    </citation>
    <scope>NUCLEOTIDE SEQUENCE [LARGE SCALE GENOMIC DNA]</scope>
    <source>
        <strain evidence="4">cv. Nipponbare</strain>
    </source>
</reference>
<evidence type="ECO:0000313" key="2">
    <source>
        <dbReference type="EMBL" id="CAE05720.2"/>
    </source>
</evidence>
<accession>A0A8I3B3J3</accession>
<sequence length="130" mass="14453">MDKKNRSTCTQIRRGTVRKESERNENDTCLVANASEVPNGIGDAGAWSRKMQVRRTQAIQFIDKHYHHMRRPSDWGTMGEEVAPHTDAWAFDSTVSTSGENSRRQFSCMGGGAEPRERKRSGGGGGARRG</sequence>
<protein>
    <submittedName>
        <fullName evidence="2">OSJNBb0065J09.16 protein</fullName>
    </submittedName>
</protein>
<reference evidence="2" key="1">
    <citation type="journal article" date="2002" name="Nature">
        <title>Sequence and analysis of rice chromosome 4.</title>
        <authorList>
            <person name="Feng Q."/>
            <person name="Zhang Y."/>
            <person name="Hao P."/>
            <person name="Wang S."/>
            <person name="Fu G."/>
            <person name="Huang Y."/>
            <person name="Li Y."/>
            <person name="Zhu J."/>
            <person name="Liu Y."/>
            <person name="Hu X."/>
            <person name="Jia P."/>
            <person name="Zhang Y."/>
            <person name="Zhao Q."/>
            <person name="Ying K."/>
            <person name="Yu S."/>
            <person name="Tang Y."/>
            <person name="Weng Q."/>
            <person name="Zhang L."/>
            <person name="Lu Y."/>
            <person name="Mu J."/>
            <person name="Lu Y."/>
            <person name="Zhang L.S."/>
            <person name="Yu Z."/>
            <person name="Fan D."/>
            <person name="Liu X."/>
            <person name="Lu T."/>
            <person name="Li C."/>
            <person name="Wu Y."/>
            <person name="Sun T."/>
            <person name="Lei H."/>
            <person name="Li T."/>
            <person name="Hu H."/>
            <person name="Guan J."/>
            <person name="Wu M."/>
            <person name="Zhang R."/>
            <person name="Zhou B."/>
            <person name="Chen Z."/>
            <person name="Chen L."/>
            <person name="Jin Z."/>
            <person name="Wang R."/>
            <person name="Yin H."/>
            <person name="Cai Z."/>
            <person name="Ren S."/>
            <person name="Lv G."/>
            <person name="Gu W."/>
            <person name="Zhu G."/>
            <person name="Tu Y."/>
            <person name="Jia J."/>
            <person name="Zhang Y."/>
            <person name="Chen J."/>
            <person name="Kang H."/>
            <person name="Chen X."/>
            <person name="Shao C."/>
            <person name="Sun Y."/>
            <person name="Hu Q."/>
            <person name="Zhang X."/>
            <person name="Zhang W."/>
            <person name="Wang L."/>
            <person name="Ding C."/>
            <person name="Sheng H."/>
            <person name="Gu J."/>
            <person name="Chen S."/>
            <person name="Ni L."/>
            <person name="Zhu F."/>
            <person name="Chen W."/>
            <person name="Lan L."/>
            <person name="Lai Y."/>
            <person name="Cheng Z."/>
            <person name="Gu M."/>
            <person name="Jiang J."/>
            <person name="Li J."/>
            <person name="Hong G."/>
            <person name="Xue Y."/>
            <person name="Han B."/>
        </authorList>
    </citation>
    <scope>NUCLEOTIDE SEQUENCE</scope>
</reference>
<dbReference type="AlphaFoldDB" id="Q7F9R5"/>
<reference evidence="3" key="3">
    <citation type="journal article" date="2005" name="PLoS Biol.">
        <title>The genomes of Oryza sativa: a history of duplications.</title>
        <authorList>
            <person name="Yu J."/>
            <person name="Wang J."/>
            <person name="Lin W."/>
            <person name="Li S."/>
            <person name="Li H."/>
            <person name="Zhou J."/>
            <person name="Ni P."/>
            <person name="Dong W."/>
            <person name="Hu S."/>
            <person name="Zeng C."/>
            <person name="Zhang J."/>
            <person name="Zhang Y."/>
            <person name="Li R."/>
            <person name="Xu Z."/>
            <person name="Li S."/>
            <person name="Li X."/>
            <person name="Zheng H."/>
            <person name="Cong L."/>
            <person name="Lin L."/>
            <person name="Yin J."/>
            <person name="Geng J."/>
            <person name="Li G."/>
            <person name="Shi J."/>
            <person name="Liu J."/>
            <person name="Lv H."/>
            <person name="Li J."/>
            <person name="Wang J."/>
            <person name="Deng Y."/>
            <person name="Ran L."/>
            <person name="Shi X."/>
            <person name="Wang X."/>
            <person name="Wu Q."/>
            <person name="Li C."/>
            <person name="Ren X."/>
            <person name="Wang J."/>
            <person name="Wang X."/>
            <person name="Li D."/>
            <person name="Liu D."/>
            <person name="Zhang X."/>
            <person name="Ji Z."/>
            <person name="Zhao W."/>
            <person name="Sun Y."/>
            <person name="Zhang Z."/>
            <person name="Bao J."/>
            <person name="Han Y."/>
            <person name="Dong L."/>
            <person name="Ji J."/>
            <person name="Chen P."/>
            <person name="Wu S."/>
            <person name="Liu J."/>
            <person name="Xiao Y."/>
            <person name="Bu D."/>
            <person name="Tan J."/>
            <person name="Yang L."/>
            <person name="Ye C."/>
            <person name="Zhang J."/>
            <person name="Xu J."/>
            <person name="Zhou Y."/>
            <person name="Yu Y."/>
            <person name="Zhang B."/>
            <person name="Zhuang S."/>
            <person name="Wei H."/>
            <person name="Liu B."/>
            <person name="Lei M."/>
            <person name="Yu H."/>
            <person name="Li Y."/>
            <person name="Xu H."/>
            <person name="Wei S."/>
            <person name="He X."/>
            <person name="Fang L."/>
            <person name="Zhang Z."/>
            <person name="Zhang Y."/>
            <person name="Huang X."/>
            <person name="Su Z."/>
            <person name="Tong W."/>
            <person name="Li J."/>
            <person name="Tong Z."/>
            <person name="Li S."/>
            <person name="Ye J."/>
            <person name="Wang L."/>
            <person name="Fang L."/>
            <person name="Lei T."/>
            <person name="Chen C."/>
            <person name="Chen H."/>
            <person name="Xu Z."/>
            <person name="Li H."/>
            <person name="Huang H."/>
            <person name="Zhang F."/>
            <person name="Xu H."/>
            <person name="Li N."/>
            <person name="Zhao C."/>
            <person name="Li S."/>
            <person name="Dong L."/>
            <person name="Huang Y."/>
            <person name="Li L."/>
            <person name="Xi Y."/>
            <person name="Qi Q."/>
            <person name="Li W."/>
            <person name="Zhang B."/>
            <person name="Hu W."/>
            <person name="Zhang Y."/>
            <person name="Tian X."/>
            <person name="Jiao Y."/>
            <person name="Liang X."/>
            <person name="Jin J."/>
            <person name="Gao L."/>
            <person name="Zheng W."/>
            <person name="Hao B."/>
            <person name="Liu S."/>
            <person name="Wang W."/>
            <person name="Yuan L."/>
            <person name="Cao M."/>
            <person name="McDermott J."/>
            <person name="Samudrala R."/>
            <person name="Wang J."/>
            <person name="Wong G.K."/>
            <person name="Yang H."/>
        </authorList>
    </citation>
    <scope>NUCLEOTIDE SEQUENCE [LARGE SCALE GENOMIC DNA]</scope>
</reference>
<reference evidence="4" key="4">
    <citation type="journal article" date="2008" name="Nucleic Acids Res.">
        <title>The rice annotation project database (RAP-DB): 2008 update.</title>
        <authorList>
            <consortium name="The rice annotation project (RAP)"/>
        </authorList>
    </citation>
    <scope>GENOME REANNOTATION</scope>
    <source>
        <strain evidence="4">cv. Nipponbare</strain>
    </source>
</reference>
<dbReference type="EMBL" id="AL663010">
    <property type="protein sequence ID" value="CAE05720.2"/>
    <property type="molecule type" value="Genomic_DNA"/>
</dbReference>
<gene>
    <name evidence="3" type="ORF">OsJ_15513</name>
    <name evidence="2" type="ORF">OSJNBb0065J09.16</name>
</gene>
<feature type="region of interest" description="Disordered" evidence="1">
    <location>
        <begin position="94"/>
        <end position="130"/>
    </location>
</feature>
<accession>A3AVP6</accession>